<keyword evidence="1" id="KW-1133">Transmembrane helix</keyword>
<keyword evidence="1" id="KW-0812">Transmembrane</keyword>
<evidence type="ECO:0000256" key="1">
    <source>
        <dbReference type="SAM" id="Phobius"/>
    </source>
</evidence>
<sequence>MAMRVLATIAIWAAVLVSPLVCNADSAILVKEGLWRLIAEENQIAVIKIDEKGFVDVSLFISIVDKSGKSNIVHLVLPFRDKPLSLRAEELVLAGFRRQHVEALEERVREIQFARLKAIRTIDDGFRLTLVLGFPVGLFLWRQDLASSIRAIPPGIRLGSVQHLVPELVVTTEHTRTEVYRIEQPSDVEELLRKTEVSQEQLERLKRQLVGRYLYLVTVKTVPLQIKSQSPSARSQRQIAAVPESERLGVAFHVRLKASRNSEALTFTYPLGTGETWGNPISLTEIFVVAPSKGSLQLRFPQIDSPGGMSNPAPYRSNRQRTFLGRDEFGHIARISYTNANPSEDVVAIFDPTKASTVPAKETAEKIGRFGRLPFLALFLLLWLPAVRLFQIYTTERPKPFGSFIWEAIGVGFLWALVNGFMSLFGAVPVSIDRLLGYRLYYQNETMVVELTLVLLFAFVLLGILALMPSLMPSLRSHTQKLLVVFGLLAIFIAVVGTVAIGLAPLVILLMLLVALPLSSLVIYFWLHREGERSPTYWHCLTFSLLFGFLATMLSLLLRETLLAIVGV</sequence>
<feature type="transmembrane region" description="Helical" evidence="1">
    <location>
        <begin position="448"/>
        <end position="470"/>
    </location>
</feature>
<feature type="transmembrane region" description="Helical" evidence="1">
    <location>
        <begin position="404"/>
        <end position="428"/>
    </location>
</feature>
<protein>
    <recommendedName>
        <fullName evidence="4">VIT domain-containing protein</fullName>
    </recommendedName>
</protein>
<dbReference type="EMBL" id="JANUCP010000001">
    <property type="protein sequence ID" value="MCS3918412.1"/>
    <property type="molecule type" value="Genomic_DNA"/>
</dbReference>
<evidence type="ECO:0008006" key="4">
    <source>
        <dbReference type="Google" id="ProtNLM"/>
    </source>
</evidence>
<feature type="transmembrane region" description="Helical" evidence="1">
    <location>
        <begin position="482"/>
        <end position="501"/>
    </location>
</feature>
<accession>A0ABT2EKD5</accession>
<dbReference type="RefSeq" id="WP_259094164.1">
    <property type="nucleotide sequence ID" value="NZ_CP130454.1"/>
</dbReference>
<keyword evidence="1" id="KW-0472">Membrane</keyword>
<feature type="transmembrane region" description="Helical" evidence="1">
    <location>
        <begin position="539"/>
        <end position="558"/>
    </location>
</feature>
<evidence type="ECO:0000313" key="2">
    <source>
        <dbReference type="EMBL" id="MCS3918412.1"/>
    </source>
</evidence>
<feature type="transmembrane region" description="Helical" evidence="1">
    <location>
        <begin position="507"/>
        <end position="527"/>
    </location>
</feature>
<gene>
    <name evidence="2" type="ORF">M2350_000809</name>
</gene>
<evidence type="ECO:0000313" key="3">
    <source>
        <dbReference type="Proteomes" id="UP001204798"/>
    </source>
</evidence>
<name>A0ABT2EKD5_9BACT</name>
<feature type="transmembrane region" description="Helical" evidence="1">
    <location>
        <begin position="373"/>
        <end position="392"/>
    </location>
</feature>
<organism evidence="2 3">
    <name type="scientific">Candidatus Fervidibacter sacchari</name>
    <dbReference type="NCBI Taxonomy" id="1448929"/>
    <lineage>
        <taxon>Bacteria</taxon>
        <taxon>Candidatus Fervidibacterota</taxon>
        <taxon>Candidatus Fervidibacter</taxon>
    </lineage>
</organism>
<proteinExistence type="predicted"/>
<comment type="caution">
    <text evidence="2">The sequence shown here is derived from an EMBL/GenBank/DDBJ whole genome shotgun (WGS) entry which is preliminary data.</text>
</comment>
<dbReference type="Proteomes" id="UP001204798">
    <property type="component" value="Unassembled WGS sequence"/>
</dbReference>
<keyword evidence="3" id="KW-1185">Reference proteome</keyword>
<reference evidence="2 3" key="1">
    <citation type="submission" date="2022-08" db="EMBL/GenBank/DDBJ databases">
        <title>Bacterial and archaeal communities from various locations to study Microbial Dark Matter (Phase II).</title>
        <authorList>
            <person name="Stepanauskas R."/>
        </authorList>
    </citation>
    <scope>NUCLEOTIDE SEQUENCE [LARGE SCALE GENOMIC DNA]</scope>
    <source>
        <strain evidence="2 3">PD1</strain>
    </source>
</reference>